<dbReference type="GO" id="GO:0043235">
    <property type="term" value="C:receptor complex"/>
    <property type="evidence" value="ECO:0007669"/>
    <property type="project" value="TreeGrafter"/>
</dbReference>
<dbReference type="GO" id="GO:0010976">
    <property type="term" value="P:positive regulation of neuron projection development"/>
    <property type="evidence" value="ECO:0007669"/>
    <property type="project" value="TreeGrafter"/>
</dbReference>
<dbReference type="SUPFAM" id="SSF56112">
    <property type="entry name" value="Protein kinase-like (PK-like)"/>
    <property type="match status" value="1"/>
</dbReference>
<evidence type="ECO:0000256" key="8">
    <source>
        <dbReference type="PIRSR" id="PIRSR000615-3"/>
    </source>
</evidence>
<evidence type="ECO:0000256" key="3">
    <source>
        <dbReference type="ARBA" id="ARBA00022729"/>
    </source>
</evidence>
<evidence type="ECO:0000256" key="1">
    <source>
        <dbReference type="ARBA" id="ARBA00004167"/>
    </source>
</evidence>
<feature type="chain" id="PRO_5040278569" evidence="10">
    <location>
        <begin position="22"/>
        <end position="562"/>
    </location>
</feature>
<name>A0A9Q1BZ08_HOLLE</name>
<evidence type="ECO:0000313" key="13">
    <source>
        <dbReference type="EMBL" id="KAJ8035061.1"/>
    </source>
</evidence>
<evidence type="ECO:0000256" key="4">
    <source>
        <dbReference type="ARBA" id="ARBA00022989"/>
    </source>
</evidence>
<dbReference type="GO" id="GO:0046872">
    <property type="term" value="F:metal ion binding"/>
    <property type="evidence" value="ECO:0007669"/>
    <property type="project" value="UniProtKB-KW"/>
</dbReference>
<evidence type="ECO:0000313" key="14">
    <source>
        <dbReference type="Proteomes" id="UP001152320"/>
    </source>
</evidence>
<proteinExistence type="predicted"/>
<dbReference type="Pfam" id="PF07714">
    <property type="entry name" value="PK_Tyr_Ser-Thr"/>
    <property type="match status" value="1"/>
</dbReference>
<reference evidence="13" key="1">
    <citation type="submission" date="2021-10" db="EMBL/GenBank/DDBJ databases">
        <title>Tropical sea cucumber genome reveals ecological adaptation and Cuvierian tubules defense mechanism.</title>
        <authorList>
            <person name="Chen T."/>
        </authorList>
    </citation>
    <scope>NUCLEOTIDE SEQUENCE</scope>
    <source>
        <strain evidence="13">Nanhai2018</strain>
        <tissue evidence="13">Muscle</tissue>
    </source>
</reference>
<feature type="domain" description="Ig-like" evidence="12">
    <location>
        <begin position="125"/>
        <end position="212"/>
    </location>
</feature>
<keyword evidence="7" id="KW-0325">Glycoprotein</keyword>
<dbReference type="Proteomes" id="UP001152320">
    <property type="component" value="Chromosome 10"/>
</dbReference>
<evidence type="ECO:0000259" key="12">
    <source>
        <dbReference type="PROSITE" id="PS50835"/>
    </source>
</evidence>
<dbReference type="InterPro" id="IPR050122">
    <property type="entry name" value="RTK"/>
</dbReference>
<dbReference type="EMBL" id="JAIZAY010000010">
    <property type="protein sequence ID" value="KAJ8035061.1"/>
    <property type="molecule type" value="Genomic_DNA"/>
</dbReference>
<comment type="subcellular location">
    <subcellularLocation>
        <location evidence="1">Membrane</location>
        <topology evidence="1">Single-pass membrane protein</topology>
    </subcellularLocation>
</comment>
<dbReference type="InterPro" id="IPR007110">
    <property type="entry name" value="Ig-like_dom"/>
</dbReference>
<evidence type="ECO:0000256" key="2">
    <source>
        <dbReference type="ARBA" id="ARBA00022692"/>
    </source>
</evidence>
<evidence type="ECO:0000256" key="6">
    <source>
        <dbReference type="ARBA" id="ARBA00023170"/>
    </source>
</evidence>
<dbReference type="GO" id="GO:0005886">
    <property type="term" value="C:plasma membrane"/>
    <property type="evidence" value="ECO:0007669"/>
    <property type="project" value="TreeGrafter"/>
</dbReference>
<organism evidence="13 14">
    <name type="scientific">Holothuria leucospilota</name>
    <name type="common">Black long sea cucumber</name>
    <name type="synonym">Mertensiothuria leucospilota</name>
    <dbReference type="NCBI Taxonomy" id="206669"/>
    <lineage>
        <taxon>Eukaryota</taxon>
        <taxon>Metazoa</taxon>
        <taxon>Echinodermata</taxon>
        <taxon>Eleutherozoa</taxon>
        <taxon>Echinozoa</taxon>
        <taxon>Holothuroidea</taxon>
        <taxon>Aspidochirotacea</taxon>
        <taxon>Aspidochirotida</taxon>
        <taxon>Holothuriidae</taxon>
        <taxon>Holothuria</taxon>
    </lineage>
</organism>
<evidence type="ECO:0000259" key="11">
    <source>
        <dbReference type="PROSITE" id="PS50011"/>
    </source>
</evidence>
<dbReference type="GO" id="GO:0005524">
    <property type="term" value="F:ATP binding"/>
    <property type="evidence" value="ECO:0007669"/>
    <property type="project" value="InterPro"/>
</dbReference>
<keyword evidence="2 9" id="KW-0812">Transmembrane</keyword>
<protein>
    <submittedName>
        <fullName evidence="13">Fibroblast growth factor receptor 1</fullName>
    </submittedName>
</protein>
<dbReference type="PROSITE" id="PS50835">
    <property type="entry name" value="IG_LIKE"/>
    <property type="match status" value="1"/>
</dbReference>
<feature type="binding site" evidence="8">
    <location>
        <position position="475"/>
    </location>
    <ligand>
        <name>Mg(2+)</name>
        <dbReference type="ChEBI" id="CHEBI:18420"/>
    </ligand>
</feature>
<keyword evidence="5 9" id="KW-0472">Membrane</keyword>
<dbReference type="GO" id="GO:0051897">
    <property type="term" value="P:positive regulation of phosphatidylinositol 3-kinase/protein kinase B signal transduction"/>
    <property type="evidence" value="ECO:0007669"/>
    <property type="project" value="TreeGrafter"/>
</dbReference>
<dbReference type="InterPro" id="IPR020635">
    <property type="entry name" value="Tyr_kinase_cat_dom"/>
</dbReference>
<keyword evidence="6 13" id="KW-0675">Receptor</keyword>
<dbReference type="SUPFAM" id="SSF48726">
    <property type="entry name" value="Immunoglobulin"/>
    <property type="match status" value="1"/>
</dbReference>
<dbReference type="AlphaFoldDB" id="A0A9Q1BZ08"/>
<evidence type="ECO:0000256" key="5">
    <source>
        <dbReference type="ARBA" id="ARBA00023136"/>
    </source>
</evidence>
<evidence type="ECO:0000256" key="9">
    <source>
        <dbReference type="SAM" id="Phobius"/>
    </source>
</evidence>
<keyword evidence="8" id="KW-0460">Magnesium</keyword>
<dbReference type="InterPro" id="IPR036179">
    <property type="entry name" value="Ig-like_dom_sf"/>
</dbReference>
<sequence length="562" mass="63484">MICVTETWLLFLLHIVITATGVSKLKDTCEISTTESITTCGVAINGTVCLVCPTSHVDKTASWYHDGKRIYRFNNSVSDKDIYAIGCYNDSYSLRVSIIGVQEASFSCNTRRVTYIFNLQTRVKPTITIQKISVPNRKDQIFDCVISGLVASVNLTWFINGRKRGNQDVMKSMDQLYTYTIPIVGPFPKGESEISCKASGPHIFTTTNKTVIFINGSHETNSGLVVLYIIVPCLFLASVLTSFFLYYKAKNNKHRKLERRRQSGYLVDTANFDEQNYEGNGRLYSDITKEADESMTNLENKAMPSGGKKYSLVSRLKMSGSFEYWSANYVTESFVEEKCFVKTLSGLATMKDATTFQDLALHLKSLKNSNCVISILSASVEEIPYSICYEYMECGSVRDFVLRRYQQARTSQIDMSVANPEIVPANVQRQTEELLTFASMIAEALKIISSQKFSHPALSLKKVLLSEYCECKLYDIYPTEMAMTRINYLLQKDDPPVAWIAAETIFLQEYQKSSDVWSFAVLLWELFSLGGTPFARNTREEIERKIREGVVLEQPLCCPGAM</sequence>
<accession>A0A9Q1BZ08</accession>
<dbReference type="InterPro" id="IPR001245">
    <property type="entry name" value="Ser-Thr/Tyr_kinase_cat_dom"/>
</dbReference>
<dbReference type="PROSITE" id="PS50011">
    <property type="entry name" value="PROTEIN_KINASE_DOM"/>
    <property type="match status" value="1"/>
</dbReference>
<dbReference type="GO" id="GO:0007169">
    <property type="term" value="P:cell surface receptor protein tyrosine kinase signaling pathway"/>
    <property type="evidence" value="ECO:0007669"/>
    <property type="project" value="TreeGrafter"/>
</dbReference>
<feature type="signal peptide" evidence="10">
    <location>
        <begin position="1"/>
        <end position="21"/>
    </location>
</feature>
<dbReference type="GO" id="GO:0004714">
    <property type="term" value="F:transmembrane receptor protein tyrosine kinase activity"/>
    <property type="evidence" value="ECO:0007669"/>
    <property type="project" value="TreeGrafter"/>
</dbReference>
<evidence type="ECO:0000256" key="7">
    <source>
        <dbReference type="ARBA" id="ARBA00023180"/>
    </source>
</evidence>
<dbReference type="SMART" id="SM00219">
    <property type="entry name" value="TyrKc"/>
    <property type="match status" value="1"/>
</dbReference>
<keyword evidence="3 10" id="KW-0732">Signal</keyword>
<keyword evidence="4 9" id="KW-1133">Transmembrane helix</keyword>
<comment type="caution">
    <text evidence="13">The sequence shown here is derived from an EMBL/GenBank/DDBJ whole genome shotgun (WGS) entry which is preliminary data.</text>
</comment>
<dbReference type="PANTHER" id="PTHR24416:SF349">
    <property type="entry name" value="TYROSINE-PROTEIN KINASE RYK"/>
    <property type="match status" value="1"/>
</dbReference>
<feature type="domain" description="Protein kinase" evidence="11">
    <location>
        <begin position="310"/>
        <end position="562"/>
    </location>
</feature>
<feature type="transmembrane region" description="Helical" evidence="9">
    <location>
        <begin position="225"/>
        <end position="247"/>
    </location>
</feature>
<dbReference type="PANTHER" id="PTHR24416">
    <property type="entry name" value="TYROSINE-PROTEIN KINASE RECEPTOR"/>
    <property type="match status" value="1"/>
</dbReference>
<evidence type="ECO:0000256" key="10">
    <source>
        <dbReference type="SAM" id="SignalP"/>
    </source>
</evidence>
<keyword evidence="14" id="KW-1185">Reference proteome</keyword>
<dbReference type="InterPro" id="IPR000719">
    <property type="entry name" value="Prot_kinase_dom"/>
</dbReference>
<dbReference type="InterPro" id="IPR011009">
    <property type="entry name" value="Kinase-like_dom_sf"/>
</dbReference>
<dbReference type="Gene3D" id="1.10.510.10">
    <property type="entry name" value="Transferase(Phosphotransferase) domain 1"/>
    <property type="match status" value="1"/>
</dbReference>
<dbReference type="PRINTS" id="PR00109">
    <property type="entry name" value="TYRKINASE"/>
</dbReference>
<gene>
    <name evidence="13" type="ORF">HOLleu_22152</name>
</gene>
<keyword evidence="8" id="KW-0479">Metal-binding</keyword>